<feature type="compositionally biased region" description="Low complexity" evidence="12">
    <location>
        <begin position="2560"/>
        <end position="2571"/>
    </location>
</feature>
<feature type="domain" description="Sushi" evidence="15">
    <location>
        <begin position="3396"/>
        <end position="3454"/>
    </location>
</feature>
<reference evidence="17" key="1">
    <citation type="submission" date="2025-08" db="UniProtKB">
        <authorList>
            <consortium name="RefSeq"/>
        </authorList>
    </citation>
    <scope>IDENTIFICATION</scope>
    <source>
        <tissue evidence="17">Muscle</tissue>
    </source>
</reference>
<comment type="subcellular location">
    <subcellularLocation>
        <location evidence="1">Membrane</location>
    </subcellularLocation>
</comment>
<feature type="domain" description="Sushi" evidence="15">
    <location>
        <begin position="3277"/>
        <end position="3334"/>
    </location>
</feature>
<keyword evidence="3 13" id="KW-0812">Transmembrane</keyword>
<dbReference type="SMART" id="SM00042">
    <property type="entry name" value="CUB"/>
    <property type="match status" value="13"/>
</dbReference>
<dbReference type="InterPro" id="IPR000859">
    <property type="entry name" value="CUB_dom"/>
</dbReference>
<evidence type="ECO:0000256" key="2">
    <source>
        <dbReference type="ARBA" id="ARBA00022659"/>
    </source>
</evidence>
<feature type="domain" description="Sushi" evidence="15">
    <location>
        <begin position="3039"/>
        <end position="3096"/>
    </location>
</feature>
<evidence type="ECO:0000256" key="11">
    <source>
        <dbReference type="PROSITE-ProRule" id="PRU00302"/>
    </source>
</evidence>
<evidence type="ECO:0000259" key="14">
    <source>
        <dbReference type="PROSITE" id="PS01180"/>
    </source>
</evidence>
<feature type="domain" description="Sushi" evidence="15">
    <location>
        <begin position="2250"/>
        <end position="2311"/>
    </location>
</feature>
<feature type="domain" description="Sushi" evidence="15">
    <location>
        <begin position="2976"/>
        <end position="3038"/>
    </location>
</feature>
<dbReference type="Gene3D" id="2.10.70.10">
    <property type="entry name" value="Complement Module, domain 1"/>
    <property type="match status" value="28"/>
</dbReference>
<feature type="domain" description="Sushi" evidence="15">
    <location>
        <begin position="3455"/>
        <end position="3514"/>
    </location>
</feature>
<feature type="domain" description="Sushi" evidence="15">
    <location>
        <begin position="1907"/>
        <end position="1966"/>
    </location>
</feature>
<dbReference type="GO" id="GO:0016020">
    <property type="term" value="C:membrane"/>
    <property type="evidence" value="ECO:0007669"/>
    <property type="project" value="UniProtKB-SubCell"/>
</dbReference>
<feature type="disulfide bond" evidence="11">
    <location>
        <begin position="3363"/>
        <end position="3390"/>
    </location>
</feature>
<evidence type="ECO:0000256" key="13">
    <source>
        <dbReference type="SAM" id="Phobius"/>
    </source>
</evidence>
<dbReference type="FunFam" id="2.10.70.10:FF:000047">
    <property type="entry name" value="CUB and Sushi multiple domains 3"/>
    <property type="match status" value="1"/>
</dbReference>
<feature type="domain" description="CUB" evidence="14">
    <location>
        <begin position="405"/>
        <end position="516"/>
    </location>
</feature>
<feature type="disulfide bond" evidence="11">
    <location>
        <begin position="3425"/>
        <end position="3452"/>
    </location>
</feature>
<dbReference type="Proteomes" id="UP000504628">
    <property type="component" value="Chromosome 11"/>
</dbReference>
<feature type="domain" description="Sushi" evidence="15">
    <location>
        <begin position="2424"/>
        <end position="2486"/>
    </location>
</feature>
<feature type="disulfide bond" evidence="11">
    <location>
        <begin position="3187"/>
        <end position="3214"/>
    </location>
</feature>
<dbReference type="PROSITE" id="PS01180">
    <property type="entry name" value="CUB"/>
    <property type="match status" value="13"/>
</dbReference>
<evidence type="ECO:0000256" key="1">
    <source>
        <dbReference type="ARBA" id="ARBA00004370"/>
    </source>
</evidence>
<comment type="similarity">
    <text evidence="9">Belongs to the CSMD family.</text>
</comment>
<evidence type="ECO:0000256" key="4">
    <source>
        <dbReference type="ARBA" id="ARBA00022737"/>
    </source>
</evidence>
<feature type="domain" description="Sushi" evidence="15">
    <location>
        <begin position="865"/>
        <end position="922"/>
    </location>
</feature>
<dbReference type="FunCoup" id="A0A7E6CLD3">
    <property type="interactions" value="704"/>
</dbReference>
<feature type="domain" description="CUB" evidence="14">
    <location>
        <begin position="1098"/>
        <end position="1206"/>
    </location>
</feature>
<feature type="disulfide bond" evidence="10">
    <location>
        <begin position="1271"/>
        <end position="1298"/>
    </location>
</feature>
<gene>
    <name evidence="17" type="primary">LOC114508849</name>
</gene>
<keyword evidence="7 11" id="KW-1015">Disulfide bond</keyword>
<evidence type="ECO:0000256" key="7">
    <source>
        <dbReference type="ARBA" id="ARBA00023157"/>
    </source>
</evidence>
<keyword evidence="5 13" id="KW-1133">Transmembrane helix</keyword>
<dbReference type="InParanoid" id="A0A7E6CLD3"/>
<name>A0A7E6CLD3_9CHIR</name>
<feature type="domain" description="Sushi" evidence="15">
    <location>
        <begin position="1556"/>
        <end position="1617"/>
    </location>
</feature>
<feature type="region of interest" description="Disordered" evidence="12">
    <location>
        <begin position="3639"/>
        <end position="3687"/>
    </location>
</feature>
<keyword evidence="2 11" id="KW-0768">Sushi</keyword>
<feature type="domain" description="Sushi" evidence="15">
    <location>
        <begin position="2860"/>
        <end position="2917"/>
    </location>
</feature>
<feature type="region of interest" description="Disordered" evidence="12">
    <location>
        <begin position="2748"/>
        <end position="2769"/>
    </location>
</feature>
<evidence type="ECO:0000313" key="16">
    <source>
        <dbReference type="Proteomes" id="UP000504628"/>
    </source>
</evidence>
<feature type="domain" description="Sushi" evidence="15">
    <location>
        <begin position="519"/>
        <end position="576"/>
    </location>
</feature>
<dbReference type="FunFam" id="2.10.70.10:FF:000002">
    <property type="entry name" value="CUB and Sushi multiple domains 3"/>
    <property type="match status" value="8"/>
</dbReference>
<organism evidence="16 17">
    <name type="scientific">Phyllostomus discolor</name>
    <name type="common">pale spear-nosed bat</name>
    <dbReference type="NCBI Taxonomy" id="89673"/>
    <lineage>
        <taxon>Eukaryota</taxon>
        <taxon>Metazoa</taxon>
        <taxon>Chordata</taxon>
        <taxon>Craniata</taxon>
        <taxon>Vertebrata</taxon>
        <taxon>Euteleostomi</taxon>
        <taxon>Mammalia</taxon>
        <taxon>Eutheria</taxon>
        <taxon>Laurasiatheria</taxon>
        <taxon>Chiroptera</taxon>
        <taxon>Yangochiroptera</taxon>
        <taxon>Phyllostomidae</taxon>
        <taxon>Phyllostominae</taxon>
        <taxon>Phyllostomus</taxon>
    </lineage>
</organism>
<keyword evidence="4" id="KW-0677">Repeat</keyword>
<feature type="domain" description="CUB" evidence="14">
    <location>
        <begin position="924"/>
        <end position="1034"/>
    </location>
</feature>
<feature type="domain" description="CUB" evidence="14">
    <location>
        <begin position="1445"/>
        <end position="1553"/>
    </location>
</feature>
<feature type="disulfide bond" evidence="11">
    <location>
        <begin position="3128"/>
        <end position="3155"/>
    </location>
</feature>
<dbReference type="RefSeq" id="XP_035867009.1">
    <property type="nucleotide sequence ID" value="XM_036011116.1"/>
</dbReference>
<dbReference type="CDD" id="cd00033">
    <property type="entry name" value="CCP"/>
    <property type="match status" value="28"/>
</dbReference>
<feature type="region of interest" description="Disordered" evidence="12">
    <location>
        <begin position="3715"/>
        <end position="3734"/>
    </location>
</feature>
<feature type="domain" description="CUB" evidence="14">
    <location>
        <begin position="1271"/>
        <end position="1380"/>
    </location>
</feature>
<feature type="domain" description="Sushi" evidence="15">
    <location>
        <begin position="341"/>
        <end position="402"/>
    </location>
</feature>
<feature type="domain" description="Sushi" evidence="15">
    <location>
        <begin position="3158"/>
        <end position="3216"/>
    </location>
</feature>
<feature type="domain" description="Sushi" evidence="15">
    <location>
        <begin position="1209"/>
        <end position="1269"/>
    </location>
</feature>
<evidence type="ECO:0000256" key="8">
    <source>
        <dbReference type="ARBA" id="ARBA00023180"/>
    </source>
</evidence>
<proteinExistence type="inferred from homology"/>
<feature type="domain" description="Sushi" evidence="15">
    <location>
        <begin position="1733"/>
        <end position="1794"/>
    </location>
</feature>
<feature type="domain" description="Sushi" evidence="15">
    <location>
        <begin position="2690"/>
        <end position="2754"/>
    </location>
</feature>
<feature type="domain" description="CUB" evidence="14">
    <location>
        <begin position="752"/>
        <end position="860"/>
    </location>
</feature>
<evidence type="ECO:0000256" key="12">
    <source>
        <dbReference type="SAM" id="MobiDB-lite"/>
    </source>
</evidence>
<dbReference type="SUPFAM" id="SSF57535">
    <property type="entry name" value="Complement control module/SCR domain"/>
    <property type="match status" value="28"/>
</dbReference>
<feature type="domain" description="Sushi" evidence="15">
    <location>
        <begin position="2802"/>
        <end position="2859"/>
    </location>
</feature>
<feature type="domain" description="CUB" evidence="14">
    <location>
        <begin position="202"/>
        <end position="306"/>
    </location>
</feature>
<feature type="disulfide bond" evidence="11">
    <location>
        <begin position="3067"/>
        <end position="3094"/>
    </location>
</feature>
<feature type="domain" description="CUB" evidence="14">
    <location>
        <begin position="1796"/>
        <end position="1904"/>
    </location>
</feature>
<accession>A0A7E6CLD3</accession>
<evidence type="ECO:0000256" key="9">
    <source>
        <dbReference type="ARBA" id="ARBA00061013"/>
    </source>
</evidence>
<dbReference type="InterPro" id="IPR035976">
    <property type="entry name" value="Sushi/SCR/CCP_sf"/>
</dbReference>
<dbReference type="FunFam" id="2.60.120.290:FF:000001">
    <property type="entry name" value="CUB and sushi domain-containing protein 3 isoform X1"/>
    <property type="match status" value="11"/>
</dbReference>
<evidence type="ECO:0000256" key="6">
    <source>
        <dbReference type="ARBA" id="ARBA00023136"/>
    </source>
</evidence>
<feature type="disulfide bond" evidence="11">
    <location>
        <begin position="2888"/>
        <end position="2915"/>
    </location>
</feature>
<dbReference type="KEGG" id="pdic:114508849"/>
<dbReference type="FunFam" id="2.10.70.10:FF:000011">
    <property type="entry name" value="CUB and sushi domain-containing protein 3 isoform A"/>
    <property type="match status" value="4"/>
</dbReference>
<dbReference type="InterPro" id="IPR051277">
    <property type="entry name" value="SEZ6_CSMD_C4BPB_Regulators"/>
</dbReference>
<feature type="disulfide bond" evidence="11">
    <location>
        <begin position="3305"/>
        <end position="3332"/>
    </location>
</feature>
<feature type="domain" description="CUB" evidence="14">
    <location>
        <begin position="1968"/>
        <end position="2076"/>
    </location>
</feature>
<feature type="domain" description="CUB" evidence="14">
    <location>
        <begin position="2140"/>
        <end position="2251"/>
    </location>
</feature>
<evidence type="ECO:0000259" key="15">
    <source>
        <dbReference type="PROSITE" id="PS50923"/>
    </source>
</evidence>
<sequence length="3813" mass="410000">MRDLCRISWFFCEELSAVLPSHTCGNPGEILKGVLHGTRFNIGDKIRYSCLSGYVLEGHAILTCIVSPGNGASWDFPAPFCRGSGGEEGGARETAPLEGEGEGEKPHHVGVPVNPVAVSTAVAPPATWQRGRCQADLRELPPQGLAVHSDTRWDHPRSRIPWPLEELRSEVNSGIRSTARARETAGALVLRPERRVPAEGACGGTLRGTSSSISSPHFPSEYDNNADCTWTILAEPGDTIALVFTDFQLEEGYDFLEISGTEAPSIWLTGMNLPSPVISSKNWLRLHFTSDSNHRRKGFNAQFQVKKAIELKSRGVKMLPGKDSSHKHSVLSQGGVALVSDMCPDPGTPEYGRRAGSDFRVGSSVQFSCEDSYVLQGSKSITCQRVTETLAAWSDHRPICRARTCGSNLRGPSGVITSPNYPVQYEDNAHCVWVITAADPDKVIKLAFEEFELERGYDTLTVGDAGVVGDTRTVLYVLTGSSVPDLIVSMSSQMWLHLQSDDSIASPGFKAVYQEIEKGGCGDPGVPAYGRRTGSSFLHGDTLTFECQAAFELVGERAITCQRNNQWSGNKPSCVFSCFFNFTASSGVILSPNYPEEYGNNMNCVWLIISEPGSRVHLIFNDFDVEPQFDFLAVKDDGGSDVTVLGTFSGNEVPSQLASSGHVVRLEFQSDHSTTGRGFNITYTTFGQNECHDPGIPINGQRFGDRFLLGSSVSFHCDDGFVKTQGSESISCTLQDGNVVWSAAVPRCEAPCGGHLTASSGVIMPPGWPGYYKDSLNCEWVIEAKPGHSIKITFDRFQTEVNYDTLEVRDGPASSSPLIGEYHGTQAPQFLLSTGNSLRLLFTTDSSRASVGFLIRYESVTLESDSCLDPGIPVNGRRHGSSFGIRSTVTFSCDPGYTLSDDEPLVCERSHQWNRALPSCDALCGGYIHGKSGTVLSPGFPDFYPNSLNCTWTIEVSHGKGVQMMFHTFHLESSHDYLLVTEDGSFSEPVARLTGSVLPHSIKAGLFGNFTAQLRFISDFSISYEGFNITFSEYDLEPCDDPGVPAFSRRIGFRFGVGDALTFSCFPGYRLEGATKLTCLGGGRRVWSAPLPRCVAECGASVRGNEGALLSPNFPANYDDHHECIYSIETEPGKGVRLRARSFRLSEGDTLKVYDGKDSASRPLGTFTESQLMGLTLNSTSNHLRLEFTSNGSDTAQGFQLTYTSFDLVKCEDPGVPSYGYRLRDEGHFADTTVLFSCNPGYTMHGSNTLTCLSGGRRVWDQPLPSCVAECGGQIHAATSGRLLSPGYPAPYDNNLHCTWVIEADPGKTISLHFIVFDTETNHDILKVWDGPLESHVLLQEWSGSALPGDIHSTFNSLTLQFDSDFFISKSGFSVQFSTSVASTCNDPGVPQNGTRYGDSREPGDTVTFQCDPGYQLQGQERITCVQLNTRFFWQPDPPTCRAACGGNLTGPAGVILSPNYPQPYPPGKECDWTITVNPDFVIALIFKSFNMEPSYDFLHVYEGADSNSPLIGSFQGAQAPDRIESSGNSLFLAFRSDASVGLSGFAIEFKEKPREACFDPGNIMNGTRVGADFKLGSTVTYQCDPGYTIADPSSITCVIGADGKPAWDRVLPSCSAPCGGQYSGSEGVVLSPSYPQNYTAGQVCLYSITVPEEFVVFGQFAYFQTALSDVAELFDGARPQARLLSSLSGSHSGETLPLATSNQILLRFSAQSGASARGFHFVYQAVPRTSDTQCSSIPEPRYGRRIGSEFSAGSIVRFECSPGYLLRGSAAVRCGAVPNALAQWNDSVPSCVVPCSGNFTQRRGTILSPGYPEPYGNSLNCVWRITVTEGSGIQVQVLSFATEQNWDSLEIYDGADASAPRLGSFSGTTVPALLNSSSNQLYLHFQSDISVAAAGFHLEYKTVGLAACQEPALPSNAIKTGDRYMVNDVLAFQCAPGYTLQGRSHISCMPGTVRRWNYPTPLCIATCGGTRSSMGGVILSPGFPGAYPNNLDCSWRIALPVGYGAHIQFLNFSTEANHDFLEIQNGPHPSSPLLGQFSGPDLPAALLSTTHDTLVHFYSDHSQNRQGFRLAYQAYELQNCPDPPPFQNGYVVNSDFSVGQSISFECYPGYVLTGHPVLTCQHGTNRDWNHPFPRCDAPCGYNVTAQNGTIYSPGFPDEYPILKDCLWLLSVPPGHGVYLNFTLLQTEAVNDYIAVWDGPDQSAPQLGVFSGNTALETARSSTNQVLLKFHSDFSNGGFFVLNFHAFQLKKCQPPPAVPQAEMLVEDEDFEIGDFVRYQCHPGYTLSGADTLTCKLRAQLQFEGTPPTCEAQCPANDIRTESSGVILSPGYPGNYFNSQTCSWTVRVEPGYNITVFVESFQSEKQFDALEVFDGPSGQSPLLVVLSGNHTEPLNFTSRGSQLFLRWSTDHATSKRGFRIRYAAPYCSLAHSLRNGGVANRTAGTPGSRVQYFCKPGYRLVGSGNATCRRSPGGVHQWDAPAPLCQDGSAAGARKSLAGHGVRADFSHAPALRFESRLLREQPCGGAQVSPGPRGQGASGESSGLNRHLPQESRWEQDGWALPTPLGAAPATESGGRSVLSGGQPRKPRLVPLCLLQAHGALRPPRVAVGSHGNGGGDTAAIYTWSHAVSCGIPEPPGNGSFSGNEFALHSKVTYECDEGFRLDAGHPATAVCQEDGSWSNQGRPPPCKPVTCPGIETQLSEHVTWRLVSGAPNEFGAQVVLSCSPGHYLEGSRLLQCRADGAWSAGEERPRCRGTKGSFPGATEKGQTDNGLEMVVGRGVEAARRPQSRGESHRVTLCLAVISCGSLSSPPNGNKIGTLTVYGATAIFTCNTGYTLVGSPVRECLASGLWSGSETRCLAGHCGSPDPVVNGHISGDGFSYRDTVVYQCNPGFRLVGTSVRICLQDHKWSGQTPVCVAITCGHPGNPAHGLTNGSAFNLNDVVNFTCGTGYVLQGASQAQCRSGGQWSSPLPTCRVVNCSDPGFVDNAVRHGQQRPPESFVYGTSVLYHCKEGFYLLGSSALTCTVDGAWDRSLPQCLAISCGHPGVPANAVVTGEVFTYGATVHYSCQGARSLVGNSTRVCQEDSHWSGALPHCTGNSPGFCGDPGTPAHGSRLGDEFRTKSLLRFSCEVGYLLRGSAERTCLPDGAWSGLQPACEAVSCGNPGTPTHGTIVSSDGVLFSSSVIYACWEGYRTTGLTTRHCTANGTWTGTAPDCTVVSCGDPGTPADGVRFGTDFTFNKTVSYQCSPGHILEPAAAATLRCTADGAWNHSKPVCKAVLCSPPPRVAHAEVEGADFRWGASVSYRCAAGYQLAQPAILSCEGRGVWKGETPQCLPVFCGDPGTPAEGRLSGRSFTYKSEVSFQCTPPLVLVGSSSRTCQADGSWSGVQPTCIDPTHNACPDPGTPPFGIQNSSRGYEVGSTVFFRCRKGYHVQGSTTRTCLANLTWSGTQTECIPHACRQPETPAHADVRAIDLPTFGYTLVYTCHPGFFLAGGSEHRTCKADMKWTGKSPVCKSKGVREVNETVTKTPVPSDVFFVGSVWQGQYEHLGKRQPATLTVDCFNATSSKVNATFRAAAPVELKLTGVYKKEEAHLLLRAVPTHGPAGVFVGKLDDGAWGLDGYVSARGTAGLRRVPEVRAAGGVREASGEGRCLEGRRGPSADSSVCLRCDSPPSPGAQPPVTRVSPRRAVSSGLERGGFTFQGDVRGKDFGKFKLERQDPLSADQDPARRPPGTSSGSVAAAILVPFFALILSGFAFYLYKHRTRPKVQYNGYAGHENSNGQASFENPMYDTNLKPTEAKAVRFDTTLNTVCTVV</sequence>
<feature type="domain" description="Sushi" evidence="15">
    <location>
        <begin position="689"/>
        <end position="750"/>
    </location>
</feature>
<feature type="domain" description="CUB" evidence="14">
    <location>
        <begin position="2313"/>
        <end position="2424"/>
    </location>
</feature>
<feature type="compositionally biased region" description="Basic and acidic residues" evidence="12">
    <location>
        <begin position="3644"/>
        <end position="3657"/>
    </location>
</feature>
<dbReference type="CDD" id="cd00041">
    <property type="entry name" value="CUB"/>
    <property type="match status" value="13"/>
</dbReference>
<feature type="disulfide bond" evidence="11">
    <location>
        <begin position="3009"/>
        <end position="3036"/>
    </location>
</feature>
<dbReference type="Gene3D" id="2.60.120.290">
    <property type="entry name" value="Spermadhesin, CUB domain"/>
    <property type="match status" value="13"/>
</dbReference>
<dbReference type="PANTHER" id="PTHR45656">
    <property type="entry name" value="PROTEIN CBR-CLEC-78"/>
    <property type="match status" value="1"/>
</dbReference>
<feature type="region of interest" description="Disordered" evidence="12">
    <location>
        <begin position="2522"/>
        <end position="2583"/>
    </location>
</feature>
<dbReference type="Pfam" id="PF00084">
    <property type="entry name" value="Sushi"/>
    <property type="match status" value="28"/>
</dbReference>
<keyword evidence="6 13" id="KW-0472">Membrane</keyword>
<keyword evidence="16" id="KW-1185">Reference proteome</keyword>
<evidence type="ECO:0000313" key="17">
    <source>
        <dbReference type="RefSeq" id="XP_035867009.1"/>
    </source>
</evidence>
<feature type="disulfide bond" evidence="11">
    <location>
        <begin position="547"/>
        <end position="574"/>
    </location>
</feature>
<keyword evidence="8" id="KW-0325">Glycoprotein</keyword>
<feature type="domain" description="Sushi" evidence="15">
    <location>
        <begin position="1037"/>
        <end position="1096"/>
    </location>
</feature>
<evidence type="ECO:0000256" key="3">
    <source>
        <dbReference type="ARBA" id="ARBA00022692"/>
    </source>
</evidence>
<dbReference type="PANTHER" id="PTHR45656:SF3">
    <property type="entry name" value="CUB AND SUSHI DOMAIN-CONTAINING PROTEIN 1"/>
    <property type="match status" value="1"/>
</dbReference>
<feature type="domain" description="Sushi" evidence="15">
    <location>
        <begin position="3217"/>
        <end position="3276"/>
    </location>
</feature>
<feature type="domain" description="Sushi" evidence="15">
    <location>
        <begin position="2079"/>
        <end position="2138"/>
    </location>
</feature>
<dbReference type="OrthoDB" id="5804959at2759"/>
<feature type="domain" description="CUB" evidence="14">
    <location>
        <begin position="578"/>
        <end position="686"/>
    </location>
</feature>
<feature type="domain" description="Sushi" evidence="15">
    <location>
        <begin position="2918"/>
        <end position="2975"/>
    </location>
</feature>
<dbReference type="PROSITE" id="PS50923">
    <property type="entry name" value="SUSHI"/>
    <property type="match status" value="28"/>
</dbReference>
<feature type="disulfide bond" evidence="11">
    <location>
        <begin position="2946"/>
        <end position="2973"/>
    </location>
</feature>
<feature type="disulfide bond" evidence="11">
    <location>
        <begin position="2830"/>
        <end position="2857"/>
    </location>
</feature>
<comment type="caution">
    <text evidence="11">Lacks conserved residue(s) required for the propagation of feature annotation.</text>
</comment>
<feature type="domain" description="Sushi" evidence="15">
    <location>
        <begin position="1383"/>
        <end position="1443"/>
    </location>
</feature>
<feature type="domain" description="Sushi" evidence="15">
    <location>
        <begin position="22"/>
        <end position="83"/>
    </location>
</feature>
<dbReference type="InterPro" id="IPR000436">
    <property type="entry name" value="Sushi_SCR_CCP_dom"/>
</dbReference>
<feature type="region of interest" description="Disordered" evidence="12">
    <location>
        <begin position="85"/>
        <end position="106"/>
    </location>
</feature>
<dbReference type="Pfam" id="PF00431">
    <property type="entry name" value="CUB"/>
    <property type="match status" value="13"/>
</dbReference>
<protein>
    <submittedName>
        <fullName evidence="17">CUB and sushi domain-containing protein 1</fullName>
    </submittedName>
</protein>
<evidence type="ECO:0000256" key="5">
    <source>
        <dbReference type="ARBA" id="ARBA00022989"/>
    </source>
</evidence>
<feature type="domain" description="Sushi" evidence="15">
    <location>
        <begin position="3100"/>
        <end position="3157"/>
    </location>
</feature>
<dbReference type="SUPFAM" id="SSF49854">
    <property type="entry name" value="Spermadhesin, CUB domain"/>
    <property type="match status" value="13"/>
</dbReference>
<feature type="domain" description="CUB" evidence="14">
    <location>
        <begin position="1619"/>
        <end position="1727"/>
    </location>
</feature>
<dbReference type="SMART" id="SM00032">
    <property type="entry name" value="CCP"/>
    <property type="match status" value="28"/>
</dbReference>
<feature type="transmembrane region" description="Helical" evidence="13">
    <location>
        <begin position="3737"/>
        <end position="3758"/>
    </location>
</feature>
<dbReference type="GeneID" id="114508849"/>
<feature type="disulfide bond" evidence="11">
    <location>
        <begin position="893"/>
        <end position="920"/>
    </location>
</feature>
<feature type="domain" description="Sushi" evidence="15">
    <location>
        <begin position="2628"/>
        <end position="2689"/>
    </location>
</feature>
<evidence type="ECO:0000256" key="10">
    <source>
        <dbReference type="PROSITE-ProRule" id="PRU00059"/>
    </source>
</evidence>
<dbReference type="InterPro" id="IPR035914">
    <property type="entry name" value="Sperma_CUB_dom_sf"/>
</dbReference>
<feature type="domain" description="Sushi" evidence="15">
    <location>
        <begin position="3335"/>
        <end position="3392"/>
    </location>
</feature>